<dbReference type="AlphaFoldDB" id="A0A3B0YYY3"/>
<evidence type="ECO:0000256" key="11">
    <source>
        <dbReference type="ARBA" id="ARBA00023136"/>
    </source>
</evidence>
<dbReference type="GO" id="GO:0012505">
    <property type="term" value="C:endomembrane system"/>
    <property type="evidence" value="ECO:0007669"/>
    <property type="project" value="UniProtKB-SubCell"/>
</dbReference>
<keyword evidence="15" id="KW-0378">Hydrolase</keyword>
<gene>
    <name evidence="15" type="ORF">MNBD_GAMMA13-881</name>
</gene>
<keyword evidence="5" id="KW-1003">Cell membrane</keyword>
<dbReference type="GO" id="GO:0046961">
    <property type="term" value="F:proton-transporting ATPase activity, rotational mechanism"/>
    <property type="evidence" value="ECO:0007669"/>
    <property type="project" value="TreeGrafter"/>
</dbReference>
<dbReference type="InterPro" id="IPR050059">
    <property type="entry name" value="ATP_synthase_B_chain"/>
</dbReference>
<evidence type="ECO:0000256" key="3">
    <source>
        <dbReference type="ARBA" id="ARBA00005513"/>
    </source>
</evidence>
<name>A0A3B0YYY3_9ZZZZ</name>
<evidence type="ECO:0000256" key="14">
    <source>
        <dbReference type="SAM" id="Phobius"/>
    </source>
</evidence>
<keyword evidence="9 14" id="KW-1133">Transmembrane helix</keyword>
<dbReference type="EMBL" id="UOFK01000188">
    <property type="protein sequence ID" value="VAW79419.1"/>
    <property type="molecule type" value="Genomic_DNA"/>
</dbReference>
<evidence type="ECO:0000256" key="9">
    <source>
        <dbReference type="ARBA" id="ARBA00022989"/>
    </source>
</evidence>
<keyword evidence="12" id="KW-0066">ATP synthesis</keyword>
<comment type="similarity">
    <text evidence="3">Belongs to the ATPase B chain family.</text>
</comment>
<dbReference type="InterPro" id="IPR028987">
    <property type="entry name" value="ATP_synth_B-like_membr_sf"/>
</dbReference>
<keyword evidence="6" id="KW-0138">CF(0)</keyword>
<dbReference type="InterPro" id="IPR005864">
    <property type="entry name" value="ATP_synth_F0_bsu_bac"/>
</dbReference>
<evidence type="ECO:0000256" key="12">
    <source>
        <dbReference type="ARBA" id="ARBA00023310"/>
    </source>
</evidence>
<protein>
    <submittedName>
        <fullName evidence="15">ATP synthase F0 sector subunit b</fullName>
        <ecNumber evidence="15">3.6.3.14</ecNumber>
    </submittedName>
</protein>
<dbReference type="GO" id="GO:0015986">
    <property type="term" value="P:proton motive force-driven ATP synthesis"/>
    <property type="evidence" value="ECO:0007669"/>
    <property type="project" value="InterPro"/>
</dbReference>
<dbReference type="NCBIfam" id="NF004411">
    <property type="entry name" value="PRK05759.1-2"/>
    <property type="match status" value="1"/>
</dbReference>
<dbReference type="PANTHER" id="PTHR33445:SF1">
    <property type="entry name" value="ATP SYNTHASE SUBUNIT B"/>
    <property type="match status" value="1"/>
</dbReference>
<evidence type="ECO:0000313" key="15">
    <source>
        <dbReference type="EMBL" id="VAW79419.1"/>
    </source>
</evidence>
<dbReference type="EC" id="3.6.3.14" evidence="15"/>
<keyword evidence="4" id="KW-0813">Transport</keyword>
<keyword evidence="8" id="KW-0375">Hydrogen ion transport</keyword>
<evidence type="ECO:0000256" key="13">
    <source>
        <dbReference type="ARBA" id="ARBA00025198"/>
    </source>
</evidence>
<accession>A0A3B0YYY3</accession>
<dbReference type="PANTHER" id="PTHR33445">
    <property type="entry name" value="ATP SYNTHASE SUBUNIT B', CHLOROPLASTIC"/>
    <property type="match status" value="1"/>
</dbReference>
<comment type="subcellular location">
    <subcellularLocation>
        <location evidence="2">Endomembrane system</location>
    </subcellularLocation>
    <subcellularLocation>
        <location evidence="1">Membrane</location>
        <topology evidence="1">Single-pass membrane protein</topology>
    </subcellularLocation>
</comment>
<reference evidence="15" key="1">
    <citation type="submission" date="2018-06" db="EMBL/GenBank/DDBJ databases">
        <authorList>
            <person name="Zhirakovskaya E."/>
        </authorList>
    </citation>
    <scope>NUCLEOTIDE SEQUENCE</scope>
</reference>
<keyword evidence="7 14" id="KW-0812">Transmembrane</keyword>
<organism evidence="15">
    <name type="scientific">hydrothermal vent metagenome</name>
    <dbReference type="NCBI Taxonomy" id="652676"/>
    <lineage>
        <taxon>unclassified sequences</taxon>
        <taxon>metagenomes</taxon>
        <taxon>ecological metagenomes</taxon>
    </lineage>
</organism>
<dbReference type="Pfam" id="PF00430">
    <property type="entry name" value="ATP-synt_B"/>
    <property type="match status" value="1"/>
</dbReference>
<dbReference type="CDD" id="cd06503">
    <property type="entry name" value="ATP-synt_Fo_b"/>
    <property type="match status" value="1"/>
</dbReference>
<dbReference type="NCBIfam" id="TIGR01144">
    <property type="entry name" value="ATP_synt_b"/>
    <property type="match status" value="1"/>
</dbReference>
<proteinExistence type="inferred from homology"/>
<dbReference type="HAMAP" id="MF_01398">
    <property type="entry name" value="ATP_synth_b_bprime"/>
    <property type="match status" value="1"/>
</dbReference>
<dbReference type="GO" id="GO:0016787">
    <property type="term" value="F:hydrolase activity"/>
    <property type="evidence" value="ECO:0007669"/>
    <property type="project" value="UniProtKB-KW"/>
</dbReference>
<evidence type="ECO:0000256" key="5">
    <source>
        <dbReference type="ARBA" id="ARBA00022475"/>
    </source>
</evidence>
<evidence type="ECO:0000256" key="2">
    <source>
        <dbReference type="ARBA" id="ARBA00004308"/>
    </source>
</evidence>
<dbReference type="InterPro" id="IPR002146">
    <property type="entry name" value="ATP_synth_b/b'su_bac/chlpt"/>
</dbReference>
<keyword evidence="10" id="KW-0406">Ion transport</keyword>
<evidence type="ECO:0000256" key="1">
    <source>
        <dbReference type="ARBA" id="ARBA00004167"/>
    </source>
</evidence>
<keyword evidence="11 14" id="KW-0472">Membrane</keyword>
<evidence type="ECO:0000256" key="7">
    <source>
        <dbReference type="ARBA" id="ARBA00022692"/>
    </source>
</evidence>
<evidence type="ECO:0000256" key="4">
    <source>
        <dbReference type="ARBA" id="ARBA00022448"/>
    </source>
</evidence>
<dbReference type="SUPFAM" id="SSF81573">
    <property type="entry name" value="F1F0 ATP synthase subunit B, membrane domain"/>
    <property type="match status" value="1"/>
</dbReference>
<dbReference type="Gene3D" id="1.20.5.620">
    <property type="entry name" value="F1F0 ATP synthase subunit B, membrane domain"/>
    <property type="match status" value="1"/>
</dbReference>
<sequence length="156" mass="17319">MNFNATMIGQSITFLVFVWFCMKYVWPPIMTALVERKAKIAEGLAAADRGKHEQELAQKKATETLHEVKQQAAEIISRAEKRAAEIVEASKDEAVEEGNRLKAAAETEIEQEVNRAKETLRGQVVDIATAGAGRILKRELDATANDELIKDLVARI</sequence>
<comment type="function">
    <text evidence="13">F(1)F(0) ATP synthase produces ATP from ADP in the presence of a proton or sodium gradient. F-type ATPases consist of two structural domains, F(1) containing the extramembraneous catalytic core and F(0) containing the membrane proton channel, linked together by a central stalk and a peripheral stalk. During catalysis, ATP synthesis in the catalytic domain of F(1) is coupled via a rotary mechanism of the central stalk subunits to proton translocation.</text>
</comment>
<evidence type="ECO:0000256" key="10">
    <source>
        <dbReference type="ARBA" id="ARBA00023065"/>
    </source>
</evidence>
<feature type="transmembrane region" description="Helical" evidence="14">
    <location>
        <begin position="6"/>
        <end position="26"/>
    </location>
</feature>
<dbReference type="GO" id="GO:0045259">
    <property type="term" value="C:proton-transporting ATP synthase complex"/>
    <property type="evidence" value="ECO:0007669"/>
    <property type="project" value="UniProtKB-KW"/>
</dbReference>
<evidence type="ECO:0000256" key="8">
    <source>
        <dbReference type="ARBA" id="ARBA00022781"/>
    </source>
</evidence>
<evidence type="ECO:0000256" key="6">
    <source>
        <dbReference type="ARBA" id="ARBA00022547"/>
    </source>
</evidence>